<dbReference type="Proteomes" id="UP000053429">
    <property type="component" value="Unassembled WGS sequence"/>
</dbReference>
<gene>
    <name evidence="3" type="ORF">AQJ67_21720</name>
</gene>
<accession>A0A101U1Y5</accession>
<keyword evidence="2" id="KW-0812">Transmembrane</keyword>
<feature type="transmembrane region" description="Helical" evidence="2">
    <location>
        <begin position="94"/>
        <end position="114"/>
    </location>
</feature>
<dbReference type="AlphaFoldDB" id="A0A101U1Y5"/>
<evidence type="ECO:0000313" key="4">
    <source>
        <dbReference type="Proteomes" id="UP000053429"/>
    </source>
</evidence>
<keyword evidence="2" id="KW-1133">Transmembrane helix</keyword>
<dbReference type="EMBL" id="LMWY01000024">
    <property type="protein sequence ID" value="KUO02460.1"/>
    <property type="molecule type" value="Genomic_DNA"/>
</dbReference>
<evidence type="ECO:0000313" key="3">
    <source>
        <dbReference type="EMBL" id="KUO02460.1"/>
    </source>
</evidence>
<feature type="compositionally biased region" description="Polar residues" evidence="1">
    <location>
        <begin position="9"/>
        <end position="21"/>
    </location>
</feature>
<dbReference type="STRING" id="661399.AQJ67_21720"/>
<feature type="region of interest" description="Disordered" evidence="1">
    <location>
        <begin position="1"/>
        <end position="23"/>
    </location>
</feature>
<proteinExistence type="predicted"/>
<name>A0A101U1Y5_9ACTN</name>
<comment type="caution">
    <text evidence="3">The sequence shown here is derived from an EMBL/GenBank/DDBJ whole genome shotgun (WGS) entry which is preliminary data.</text>
</comment>
<feature type="transmembrane region" description="Helical" evidence="2">
    <location>
        <begin position="66"/>
        <end position="87"/>
    </location>
</feature>
<sequence length="117" mass="12570">MPPEPRAPQTPQTPKASSSRPSRLKGAACATLLLTGLLISGAATTVAYLSHPLGPWDHQAYDHIHLFGTIGLTCALITAPITALAVARRWLRPWWLVPCVVLTAAAWGRVTLFLPAR</sequence>
<protein>
    <submittedName>
        <fullName evidence="3">Uncharacterized protein</fullName>
    </submittedName>
</protein>
<evidence type="ECO:0000256" key="2">
    <source>
        <dbReference type="SAM" id="Phobius"/>
    </source>
</evidence>
<evidence type="ECO:0000256" key="1">
    <source>
        <dbReference type="SAM" id="MobiDB-lite"/>
    </source>
</evidence>
<keyword evidence="2" id="KW-0472">Membrane</keyword>
<organism evidence="3 4">
    <name type="scientific">Streptomyces caeruleatus</name>
    <dbReference type="NCBI Taxonomy" id="661399"/>
    <lineage>
        <taxon>Bacteria</taxon>
        <taxon>Bacillati</taxon>
        <taxon>Actinomycetota</taxon>
        <taxon>Actinomycetes</taxon>
        <taxon>Kitasatosporales</taxon>
        <taxon>Streptomycetaceae</taxon>
        <taxon>Streptomyces</taxon>
    </lineage>
</organism>
<keyword evidence="4" id="KW-1185">Reference proteome</keyword>
<reference evidence="3 4" key="1">
    <citation type="submission" date="2015-10" db="EMBL/GenBank/DDBJ databases">
        <title>Draft genome sequence of Streptomyces caeruleatus NRRL B-24802, type strain for the species Streptomyces caeruleatus.</title>
        <authorList>
            <person name="Ruckert C."/>
            <person name="Winkler A."/>
            <person name="Kalinowski J."/>
            <person name="Kampfer P."/>
            <person name="Glaeser S."/>
        </authorList>
    </citation>
    <scope>NUCLEOTIDE SEQUENCE [LARGE SCALE GENOMIC DNA]</scope>
    <source>
        <strain evidence="3 4">NRRL B-24802</strain>
    </source>
</reference>